<feature type="binding site" evidence="4">
    <location>
        <begin position="85"/>
        <end position="87"/>
    </location>
    <ligand>
        <name>acetyl-CoA</name>
        <dbReference type="ChEBI" id="CHEBI:57288"/>
        <label>1</label>
    </ligand>
</feature>
<gene>
    <name evidence="4" type="primary">mshD</name>
    <name evidence="6" type="ORF">SAMN05216174_105213</name>
</gene>
<comment type="subunit">
    <text evidence="4">Monomer.</text>
</comment>
<dbReference type="PANTHER" id="PTHR43617:SF31">
    <property type="entry name" value="MYCOTHIOL ACETYLTRANSFERASE"/>
    <property type="match status" value="1"/>
</dbReference>
<dbReference type="PIRSF" id="PIRSF021524">
    <property type="entry name" value="MSH_acetyltransferase"/>
    <property type="match status" value="1"/>
</dbReference>
<proteinExistence type="inferred from homology"/>
<dbReference type="PANTHER" id="PTHR43617">
    <property type="entry name" value="L-AMINO ACID N-ACETYLTRANSFERASE"/>
    <property type="match status" value="1"/>
</dbReference>
<evidence type="ECO:0000313" key="7">
    <source>
        <dbReference type="Proteomes" id="UP000199501"/>
    </source>
</evidence>
<sequence>MAVSNVGQVTELTWVADSPAAVEKIRPLLLAARTADGRPEALPEGPLPREFRGGEHLLAVDGDVLAGYAHLDTGGDAFGRQVAEVVVHPDARRRGIGSALVAAVLARAAEGVRIWAHGEHPAAARVAARLGLEPVRELLTMRLEFAGEVPRPVWPEGVRVRAFEPGRDEEALVEVNRRAFDWHPEQGALTVADVLATEAEPWFDPAGLFLAVGSDGRILGFHWTKVHSDGVGEVYVVGVDPAAQGGGLGKALTLVGLAHLRAAGVPAVILYVEADNKPAIAVYSRLGFVRSAADVQYAVRTQRASG</sequence>
<keyword evidence="7" id="KW-1185">Reference proteome</keyword>
<evidence type="ECO:0000313" key="6">
    <source>
        <dbReference type="EMBL" id="SDC90067.1"/>
    </source>
</evidence>
<comment type="similarity">
    <text evidence="4">Belongs to the acetyltransferase family. MshD subfamily.</text>
</comment>
<dbReference type="CDD" id="cd04301">
    <property type="entry name" value="NAT_SF"/>
    <property type="match status" value="1"/>
</dbReference>
<dbReference type="GO" id="GO:0010125">
    <property type="term" value="P:mycothiol biosynthetic process"/>
    <property type="evidence" value="ECO:0007669"/>
    <property type="project" value="UniProtKB-UniRule"/>
</dbReference>
<dbReference type="STRING" id="1271860.SAMN05216174_105213"/>
<protein>
    <recommendedName>
        <fullName evidence="4">Mycothiol acetyltransferase</fullName>
        <shortName evidence="4">MSH acetyltransferase</shortName>
        <ecNumber evidence="4">2.3.1.189</ecNumber>
    </recommendedName>
    <alternativeName>
        <fullName evidence="4">Mycothiol synthase</fullName>
    </alternativeName>
</protein>
<dbReference type="HAMAP" id="MF_01698">
    <property type="entry name" value="MshD"/>
    <property type="match status" value="1"/>
</dbReference>
<feature type="binding site" evidence="4">
    <location>
        <begin position="244"/>
        <end position="250"/>
    </location>
    <ligand>
        <name>acetyl-CoA</name>
        <dbReference type="ChEBI" id="CHEBI:57288"/>
        <label>2</label>
    </ligand>
</feature>
<feature type="binding site" evidence="4">
    <location>
        <position position="233"/>
    </location>
    <ligand>
        <name>1D-myo-inositol 2-(L-cysteinylamino)-2-deoxy-alpha-D-glucopyranoside</name>
        <dbReference type="ChEBI" id="CHEBI:58887"/>
    </ligand>
</feature>
<feature type="domain" description="N-acetyltransferase" evidence="5">
    <location>
        <begin position="158"/>
        <end position="306"/>
    </location>
</feature>
<dbReference type="Pfam" id="PF00583">
    <property type="entry name" value="Acetyltransf_1"/>
    <property type="match status" value="2"/>
</dbReference>
<feature type="binding site" evidence="4">
    <location>
        <position position="185"/>
    </location>
    <ligand>
        <name>1D-myo-inositol 2-(L-cysteinylamino)-2-deoxy-alpha-D-glucopyranoside</name>
        <dbReference type="ChEBI" id="CHEBI:58887"/>
    </ligand>
</feature>
<dbReference type="EMBL" id="FMZZ01000005">
    <property type="protein sequence ID" value="SDC90067.1"/>
    <property type="molecule type" value="Genomic_DNA"/>
</dbReference>
<dbReference type="Proteomes" id="UP000199501">
    <property type="component" value="Unassembled WGS sequence"/>
</dbReference>
<name>A0A1G6QEG2_9PSEU</name>
<dbReference type="AlphaFoldDB" id="A0A1G6QEG2"/>
<comment type="function">
    <text evidence="4">Catalyzes the transfer of acetyl from acetyl-CoA to desacetylmycothiol (Cys-GlcN-Ins) to form mycothiol.</text>
</comment>
<keyword evidence="2 4" id="KW-0677">Repeat</keyword>
<dbReference type="NCBIfam" id="TIGR03448">
    <property type="entry name" value="mycothiol_MshD"/>
    <property type="match status" value="1"/>
</dbReference>
<dbReference type="SUPFAM" id="SSF55729">
    <property type="entry name" value="Acyl-CoA N-acyltransferases (Nat)"/>
    <property type="match status" value="1"/>
</dbReference>
<dbReference type="GO" id="GO:0035447">
    <property type="term" value="F:mycothiol synthase activity"/>
    <property type="evidence" value="ECO:0007669"/>
    <property type="project" value="UniProtKB-UniRule"/>
</dbReference>
<feature type="binding site" evidence="4">
    <location>
        <position position="271"/>
    </location>
    <ligand>
        <name>1D-myo-inositol 2-(L-cysteinylamino)-2-deoxy-alpha-D-glucopyranoside</name>
        <dbReference type="ChEBI" id="CHEBI:58887"/>
    </ligand>
</feature>
<feature type="binding site" evidence="4">
    <location>
        <position position="225"/>
    </location>
    <ligand>
        <name>1D-myo-inositol 2-(L-cysteinylamino)-2-deoxy-alpha-D-glucopyranoside</name>
        <dbReference type="ChEBI" id="CHEBI:58887"/>
    </ligand>
</feature>
<dbReference type="Gene3D" id="3.40.630.30">
    <property type="match status" value="1"/>
</dbReference>
<reference evidence="7" key="1">
    <citation type="submission" date="2016-10" db="EMBL/GenBank/DDBJ databases">
        <authorList>
            <person name="Varghese N."/>
            <person name="Submissions S."/>
        </authorList>
    </citation>
    <scope>NUCLEOTIDE SEQUENCE [LARGE SCALE GENOMIC DNA]</scope>
    <source>
        <strain evidence="7">IBRC-M 10403</strain>
    </source>
</reference>
<keyword evidence="3 4" id="KW-0012">Acyltransferase</keyword>
<dbReference type="InterPro" id="IPR017813">
    <property type="entry name" value="Mycothiol_AcTrfase"/>
</dbReference>
<evidence type="ECO:0000256" key="4">
    <source>
        <dbReference type="HAMAP-Rule" id="MF_01698"/>
    </source>
</evidence>
<dbReference type="GO" id="GO:0008999">
    <property type="term" value="F:protein-N-terminal-alanine acetyltransferase activity"/>
    <property type="evidence" value="ECO:0007669"/>
    <property type="project" value="TreeGrafter"/>
</dbReference>
<feature type="binding site" evidence="4">
    <location>
        <begin position="237"/>
        <end position="239"/>
    </location>
    <ligand>
        <name>acetyl-CoA</name>
        <dbReference type="ChEBI" id="CHEBI:57288"/>
        <label>2</label>
    </ligand>
</feature>
<evidence type="ECO:0000256" key="3">
    <source>
        <dbReference type="ARBA" id="ARBA00023315"/>
    </source>
</evidence>
<organism evidence="6 7">
    <name type="scientific">Actinokineospora iranica</name>
    <dbReference type="NCBI Taxonomy" id="1271860"/>
    <lineage>
        <taxon>Bacteria</taxon>
        <taxon>Bacillati</taxon>
        <taxon>Actinomycetota</taxon>
        <taxon>Actinomycetes</taxon>
        <taxon>Pseudonocardiales</taxon>
        <taxon>Pseudonocardiaceae</taxon>
        <taxon>Actinokineospora</taxon>
    </lineage>
</organism>
<dbReference type="InterPro" id="IPR016181">
    <property type="entry name" value="Acyl_CoA_acyltransferase"/>
</dbReference>
<dbReference type="EC" id="2.3.1.189" evidence="4"/>
<keyword evidence="1 4" id="KW-0808">Transferase</keyword>
<dbReference type="OrthoDB" id="3208058at2"/>
<dbReference type="InterPro" id="IPR050276">
    <property type="entry name" value="MshD_Acetyltransferase"/>
</dbReference>
<evidence type="ECO:0000256" key="2">
    <source>
        <dbReference type="ARBA" id="ARBA00022737"/>
    </source>
</evidence>
<dbReference type="PROSITE" id="PS51186">
    <property type="entry name" value="GNAT"/>
    <property type="match status" value="2"/>
</dbReference>
<accession>A0A1G6QEG2</accession>
<feature type="binding site" evidence="4">
    <location>
        <begin position="93"/>
        <end position="98"/>
    </location>
    <ligand>
        <name>acetyl-CoA</name>
        <dbReference type="ChEBI" id="CHEBI:57288"/>
        <label>1</label>
    </ligand>
</feature>
<comment type="caution">
    <text evidence="4">Lacks conserved residue(s) required for the propagation of feature annotation.</text>
</comment>
<feature type="domain" description="N-acetyltransferase" evidence="5">
    <location>
        <begin position="12"/>
        <end position="152"/>
    </location>
</feature>
<evidence type="ECO:0000256" key="1">
    <source>
        <dbReference type="ARBA" id="ARBA00022679"/>
    </source>
</evidence>
<evidence type="ECO:0000259" key="5">
    <source>
        <dbReference type="PROSITE" id="PS51186"/>
    </source>
</evidence>
<comment type="catalytic activity">
    <reaction evidence="4">
        <text>1D-myo-inositol 2-(L-cysteinylamino)-2-deoxy-alpha-D-glucopyranoside + acetyl-CoA = mycothiol + CoA + H(+)</text>
        <dbReference type="Rhea" id="RHEA:26172"/>
        <dbReference type="ChEBI" id="CHEBI:15378"/>
        <dbReference type="ChEBI" id="CHEBI:16768"/>
        <dbReference type="ChEBI" id="CHEBI:57287"/>
        <dbReference type="ChEBI" id="CHEBI:57288"/>
        <dbReference type="ChEBI" id="CHEBI:58887"/>
        <dbReference type="EC" id="2.3.1.189"/>
    </reaction>
</comment>
<dbReference type="InterPro" id="IPR000182">
    <property type="entry name" value="GNAT_dom"/>
</dbReference>